<evidence type="ECO:0000313" key="1">
    <source>
        <dbReference type="EMBL" id="KAL0907020.1"/>
    </source>
</evidence>
<keyword evidence="2" id="KW-1185">Reference proteome</keyword>
<gene>
    <name evidence="1" type="ORF">M5K25_025558</name>
</gene>
<dbReference type="EMBL" id="JANQDX010000018">
    <property type="protein sequence ID" value="KAL0907020.1"/>
    <property type="molecule type" value="Genomic_DNA"/>
</dbReference>
<dbReference type="Proteomes" id="UP001552299">
    <property type="component" value="Unassembled WGS sequence"/>
</dbReference>
<proteinExistence type="predicted"/>
<protein>
    <submittedName>
        <fullName evidence="1">Uncharacterized protein</fullName>
    </submittedName>
</protein>
<reference evidence="1 2" key="1">
    <citation type="journal article" date="2024" name="Plant Biotechnol. J.">
        <title>Dendrobium thyrsiflorum genome and its molecular insights into genes involved in important horticultural traits.</title>
        <authorList>
            <person name="Chen B."/>
            <person name="Wang J.Y."/>
            <person name="Zheng P.J."/>
            <person name="Li K.L."/>
            <person name="Liang Y.M."/>
            <person name="Chen X.F."/>
            <person name="Zhang C."/>
            <person name="Zhao X."/>
            <person name="He X."/>
            <person name="Zhang G.Q."/>
            <person name="Liu Z.J."/>
            <person name="Xu Q."/>
        </authorList>
    </citation>
    <scope>NUCLEOTIDE SEQUENCE [LARGE SCALE GENOMIC DNA]</scope>
    <source>
        <strain evidence="1">GZMU011</strain>
    </source>
</reference>
<accession>A0ABD0U4B9</accession>
<evidence type="ECO:0000313" key="2">
    <source>
        <dbReference type="Proteomes" id="UP001552299"/>
    </source>
</evidence>
<dbReference type="AlphaFoldDB" id="A0ABD0U4B9"/>
<sequence>MSDLHGFFPPGLELGVVPDDGVVWVVDGAVLGHPGLDLRPDGETVHSVGIAVIPLQEIGGEGLVGETPALVDDGRQLHGVFGREDGELDDTASVNKSLASESVYVHGVAVVRDEELVDGMKCAEVPVR</sequence>
<organism evidence="1 2">
    <name type="scientific">Dendrobium thyrsiflorum</name>
    <name type="common">Pinecone-like raceme dendrobium</name>
    <name type="synonym">Orchid</name>
    <dbReference type="NCBI Taxonomy" id="117978"/>
    <lineage>
        <taxon>Eukaryota</taxon>
        <taxon>Viridiplantae</taxon>
        <taxon>Streptophyta</taxon>
        <taxon>Embryophyta</taxon>
        <taxon>Tracheophyta</taxon>
        <taxon>Spermatophyta</taxon>
        <taxon>Magnoliopsida</taxon>
        <taxon>Liliopsida</taxon>
        <taxon>Asparagales</taxon>
        <taxon>Orchidaceae</taxon>
        <taxon>Epidendroideae</taxon>
        <taxon>Malaxideae</taxon>
        <taxon>Dendrobiinae</taxon>
        <taxon>Dendrobium</taxon>
    </lineage>
</organism>
<comment type="caution">
    <text evidence="1">The sequence shown here is derived from an EMBL/GenBank/DDBJ whole genome shotgun (WGS) entry which is preliminary data.</text>
</comment>
<name>A0ABD0U4B9_DENTH</name>